<evidence type="ECO:0000313" key="3">
    <source>
        <dbReference type="Proteomes" id="UP001362999"/>
    </source>
</evidence>
<dbReference type="Pfam" id="PF18721">
    <property type="entry name" value="CxC6"/>
    <property type="match status" value="1"/>
</dbReference>
<name>A0AAW0A4Q7_9AGAR</name>
<feature type="non-terminal residue" evidence="2">
    <location>
        <position position="92"/>
    </location>
</feature>
<gene>
    <name evidence="2" type="ORF">R3P38DRAFT_2390893</name>
</gene>
<comment type="caution">
    <text evidence="2">The sequence shown here is derived from an EMBL/GenBank/DDBJ whole genome shotgun (WGS) entry which is preliminary data.</text>
</comment>
<feature type="non-terminal residue" evidence="2">
    <location>
        <position position="1"/>
    </location>
</feature>
<reference evidence="2 3" key="1">
    <citation type="journal article" date="2024" name="J Genomics">
        <title>Draft genome sequencing and assembly of Favolaschia claudopus CIRM-BRFM 2984 isolated from oak limbs.</title>
        <authorList>
            <person name="Navarro D."/>
            <person name="Drula E."/>
            <person name="Chaduli D."/>
            <person name="Cazenave R."/>
            <person name="Ahrendt S."/>
            <person name="Wang J."/>
            <person name="Lipzen A."/>
            <person name="Daum C."/>
            <person name="Barry K."/>
            <person name="Grigoriev I.V."/>
            <person name="Favel A."/>
            <person name="Rosso M.N."/>
            <person name="Martin F."/>
        </authorList>
    </citation>
    <scope>NUCLEOTIDE SEQUENCE [LARGE SCALE GENOMIC DNA]</scope>
    <source>
        <strain evidence="2 3">CIRM-BRFM 2984</strain>
    </source>
</reference>
<organism evidence="2 3">
    <name type="scientific">Favolaschia claudopus</name>
    <dbReference type="NCBI Taxonomy" id="2862362"/>
    <lineage>
        <taxon>Eukaryota</taxon>
        <taxon>Fungi</taxon>
        <taxon>Dikarya</taxon>
        <taxon>Basidiomycota</taxon>
        <taxon>Agaricomycotina</taxon>
        <taxon>Agaricomycetes</taxon>
        <taxon>Agaricomycetidae</taxon>
        <taxon>Agaricales</taxon>
        <taxon>Marasmiineae</taxon>
        <taxon>Mycenaceae</taxon>
        <taxon>Favolaschia</taxon>
    </lineage>
</organism>
<sequence>VVLIDGITIGRPCCGVHNYPEALGSNRHRFCRDYRHHICAVEGCEAAVEPKYLTCCVSDHRLLETYHKKRDKALFQLRGRLQRANVSHHNDS</sequence>
<accession>A0AAW0A4Q7</accession>
<proteinExistence type="predicted"/>
<dbReference type="AlphaFoldDB" id="A0AAW0A4Q7"/>
<dbReference type="EMBL" id="JAWWNJ010000086">
    <property type="protein sequence ID" value="KAK7000786.1"/>
    <property type="molecule type" value="Genomic_DNA"/>
</dbReference>
<dbReference type="Proteomes" id="UP001362999">
    <property type="component" value="Unassembled WGS sequence"/>
</dbReference>
<evidence type="ECO:0000313" key="2">
    <source>
        <dbReference type="EMBL" id="KAK7000786.1"/>
    </source>
</evidence>
<evidence type="ECO:0000259" key="1">
    <source>
        <dbReference type="Pfam" id="PF18721"/>
    </source>
</evidence>
<feature type="domain" description="CxC6 like cysteine cluster associated with KDZ" evidence="1">
    <location>
        <begin position="4"/>
        <end position="65"/>
    </location>
</feature>
<protein>
    <recommendedName>
        <fullName evidence="1">CxC6 like cysteine cluster associated with KDZ domain-containing protein</fullName>
    </recommendedName>
</protein>
<keyword evidence="3" id="KW-1185">Reference proteome</keyword>
<dbReference type="InterPro" id="IPR040898">
    <property type="entry name" value="CxC6"/>
</dbReference>